<dbReference type="EMBL" id="CP118101">
    <property type="protein sequence ID" value="WDH83807.1"/>
    <property type="molecule type" value="Genomic_DNA"/>
</dbReference>
<evidence type="ECO:0008006" key="4">
    <source>
        <dbReference type="Google" id="ProtNLM"/>
    </source>
</evidence>
<sequence length="107" mass="11972">MSRTSEMYEPDRRDRENGDAAGSDRFWDALSGTDMLAADMVDWEEVTTPEARDEENIEETAFDVDRMVNEGLGGGQVTDDNGYIGDSTSDALFDEHELEINKEEGDL</sequence>
<proteinExistence type="predicted"/>
<accession>A0AAX3N2M9</accession>
<evidence type="ECO:0000313" key="3">
    <source>
        <dbReference type="Proteomes" id="UP001220962"/>
    </source>
</evidence>
<dbReference type="RefSeq" id="WP_274359684.1">
    <property type="nucleotide sequence ID" value="NZ_CP118101.1"/>
</dbReference>
<evidence type="ECO:0000256" key="1">
    <source>
        <dbReference type="SAM" id="MobiDB-lite"/>
    </source>
</evidence>
<feature type="compositionally biased region" description="Basic and acidic residues" evidence="1">
    <location>
        <begin position="9"/>
        <end position="18"/>
    </location>
</feature>
<dbReference type="Proteomes" id="UP001220962">
    <property type="component" value="Chromosome"/>
</dbReference>
<evidence type="ECO:0000313" key="2">
    <source>
        <dbReference type="EMBL" id="WDH83807.1"/>
    </source>
</evidence>
<name>A0AAX3N2M9_9BACL</name>
<feature type="region of interest" description="Disordered" evidence="1">
    <location>
        <begin position="1"/>
        <end position="25"/>
    </location>
</feature>
<organism evidence="2 3">
    <name type="scientific">Paenibacillus urinalis</name>
    <dbReference type="NCBI Taxonomy" id="521520"/>
    <lineage>
        <taxon>Bacteria</taxon>
        <taxon>Bacillati</taxon>
        <taxon>Bacillota</taxon>
        <taxon>Bacilli</taxon>
        <taxon>Bacillales</taxon>
        <taxon>Paenibacillaceae</taxon>
        <taxon>Paenibacillus</taxon>
    </lineage>
</organism>
<dbReference type="AlphaFoldDB" id="A0AAX3N2M9"/>
<gene>
    <name evidence="2" type="ORF">PUW23_06160</name>
</gene>
<protein>
    <recommendedName>
        <fullName evidence="4">DUF5709 domain-containing protein</fullName>
    </recommendedName>
</protein>
<reference evidence="2" key="1">
    <citation type="submission" date="2023-02" db="EMBL/GenBank/DDBJ databases">
        <title>Pathogen: clinical or host-associated sample.</title>
        <authorList>
            <person name="Hergert J."/>
            <person name="Casey R."/>
            <person name="Wagner J."/>
            <person name="Young E.L."/>
            <person name="Oakeson K.F."/>
        </authorList>
    </citation>
    <scope>NUCLEOTIDE SEQUENCE</scope>
    <source>
        <strain evidence="2">2022CK-00830</strain>
    </source>
</reference>